<feature type="domain" description="FAS1" evidence="15">
    <location>
        <begin position="363"/>
        <end position="502"/>
    </location>
</feature>
<evidence type="ECO:0000256" key="1">
    <source>
        <dbReference type="ARBA" id="ARBA00004479"/>
    </source>
</evidence>
<dbReference type="RefSeq" id="XP_030633246.1">
    <property type="nucleotide sequence ID" value="XM_030777386.1"/>
</dbReference>
<dbReference type="InterPro" id="IPR016187">
    <property type="entry name" value="CTDL_fold"/>
</dbReference>
<feature type="domain" description="EGF-like" evidence="14">
    <location>
        <begin position="159"/>
        <end position="196"/>
    </location>
</feature>
<feature type="domain" description="FAS1" evidence="15">
    <location>
        <begin position="2279"/>
        <end position="2417"/>
    </location>
</feature>
<feature type="disulfide bond" evidence="10">
    <location>
        <begin position="1348"/>
        <end position="1357"/>
    </location>
</feature>
<feature type="disulfide bond" evidence="10">
    <location>
        <begin position="1392"/>
        <end position="1401"/>
    </location>
</feature>
<dbReference type="SMART" id="SM00180">
    <property type="entry name" value="EGF_Lam"/>
    <property type="match status" value="4"/>
</dbReference>
<feature type="transmembrane region" description="Helical" evidence="12">
    <location>
        <begin position="2434"/>
        <end position="2458"/>
    </location>
</feature>
<feature type="disulfide bond" evidence="10">
    <location>
        <begin position="765"/>
        <end position="774"/>
    </location>
</feature>
<dbReference type="SMART" id="SM00445">
    <property type="entry name" value="LINK"/>
    <property type="match status" value="1"/>
</dbReference>
<feature type="domain" description="EGF-like" evidence="14">
    <location>
        <begin position="198"/>
        <end position="238"/>
    </location>
</feature>
<feature type="domain" description="Link" evidence="16">
    <location>
        <begin position="2167"/>
        <end position="2259"/>
    </location>
</feature>
<comment type="subcellular location">
    <subcellularLocation>
        <location evidence="1">Membrane</location>
        <topology evidence="1">Single-pass type I membrane protein</topology>
    </subcellularLocation>
</comment>
<feature type="domain" description="FAS1" evidence="15">
    <location>
        <begin position="1131"/>
        <end position="1259"/>
    </location>
</feature>
<feature type="domain" description="FAS1" evidence="15">
    <location>
        <begin position="1572"/>
        <end position="1697"/>
    </location>
</feature>
<dbReference type="FunFam" id="2.30.180.10:FF:000018">
    <property type="entry name" value="Stabilin 2"/>
    <property type="match status" value="1"/>
</dbReference>
<dbReference type="GO" id="GO:0005540">
    <property type="term" value="F:hyaluronic acid binding"/>
    <property type="evidence" value="ECO:0007669"/>
    <property type="project" value="InterPro"/>
</dbReference>
<evidence type="ECO:0000256" key="10">
    <source>
        <dbReference type="PROSITE-ProRule" id="PRU00076"/>
    </source>
</evidence>
<dbReference type="CDD" id="cd00054">
    <property type="entry name" value="EGF_CA"/>
    <property type="match status" value="1"/>
</dbReference>
<feature type="disulfide bond" evidence="10">
    <location>
        <begin position="1410"/>
        <end position="1420"/>
    </location>
</feature>
<dbReference type="PROSITE" id="PS01241">
    <property type="entry name" value="LINK_1"/>
    <property type="match status" value="1"/>
</dbReference>
<feature type="disulfide bond" evidence="11">
    <location>
        <begin position="2213"/>
        <end position="2234"/>
    </location>
</feature>
<dbReference type="FunCoup" id="A0A6J2VPZ7">
    <property type="interactions" value="684"/>
</dbReference>
<dbReference type="PROSITE" id="PS01186">
    <property type="entry name" value="EGF_2"/>
    <property type="match status" value="13"/>
</dbReference>
<feature type="signal peptide" evidence="13">
    <location>
        <begin position="1"/>
        <end position="26"/>
    </location>
</feature>
<dbReference type="PROSITE" id="PS50213">
    <property type="entry name" value="FAS1"/>
    <property type="match status" value="7"/>
</dbReference>
<dbReference type="InterPro" id="IPR024731">
    <property type="entry name" value="NELL2-like_EGF"/>
</dbReference>
<dbReference type="SMART" id="SM00179">
    <property type="entry name" value="EGF_CA"/>
    <property type="match status" value="6"/>
</dbReference>
<dbReference type="PROSITE" id="PS50963">
    <property type="entry name" value="LINK_2"/>
    <property type="match status" value="1"/>
</dbReference>
<dbReference type="InterPro" id="IPR036378">
    <property type="entry name" value="FAS1_dom_sf"/>
</dbReference>
<evidence type="ECO:0000256" key="12">
    <source>
        <dbReference type="SAM" id="Phobius"/>
    </source>
</evidence>
<feature type="domain" description="EGF-like" evidence="14">
    <location>
        <begin position="866"/>
        <end position="908"/>
    </location>
</feature>
<dbReference type="GO" id="GO:0007155">
    <property type="term" value="P:cell adhesion"/>
    <property type="evidence" value="ECO:0007669"/>
    <property type="project" value="InterPro"/>
</dbReference>
<feature type="domain" description="EGF-like" evidence="14">
    <location>
        <begin position="825"/>
        <end position="865"/>
    </location>
</feature>
<dbReference type="SUPFAM" id="SSF56436">
    <property type="entry name" value="C-type lectin-like"/>
    <property type="match status" value="1"/>
</dbReference>
<feature type="domain" description="EGF-like" evidence="14">
    <location>
        <begin position="1446"/>
        <end position="1487"/>
    </location>
</feature>
<protein>
    <submittedName>
        <fullName evidence="18">Stabilin-2</fullName>
    </submittedName>
</protein>
<dbReference type="InParanoid" id="A0A6J2VPZ7"/>
<feature type="domain" description="FAS1" evidence="15">
    <location>
        <begin position="1710"/>
        <end position="1851"/>
    </location>
</feature>
<evidence type="ECO:0000256" key="8">
    <source>
        <dbReference type="ARBA" id="ARBA00023180"/>
    </source>
</evidence>
<keyword evidence="4 12" id="KW-1133">Transmembrane helix</keyword>
<feature type="domain" description="EGF-like" evidence="14">
    <location>
        <begin position="909"/>
        <end position="951"/>
    </location>
</feature>
<dbReference type="InterPro" id="IPR000742">
    <property type="entry name" value="EGF"/>
</dbReference>
<dbReference type="SUPFAM" id="SSF82153">
    <property type="entry name" value="FAS1 domain"/>
    <property type="match status" value="7"/>
</dbReference>
<evidence type="ECO:0000313" key="17">
    <source>
        <dbReference type="Proteomes" id="UP000504632"/>
    </source>
</evidence>
<dbReference type="GeneID" id="115814484"/>
<dbReference type="FunFam" id="2.10.25.10:FF:000040">
    <property type="entry name" value="Stabilin 2"/>
    <property type="match status" value="5"/>
</dbReference>
<dbReference type="PANTHER" id="PTHR24038">
    <property type="entry name" value="STABILIN"/>
    <property type="match status" value="1"/>
</dbReference>
<keyword evidence="3 12" id="KW-0812">Transmembrane</keyword>
<dbReference type="Gene3D" id="2.170.300.10">
    <property type="entry name" value="Tie2 ligand-binding domain superfamily"/>
    <property type="match status" value="2"/>
</dbReference>
<sequence>MELMLNPLCGTLAFVMLLLTLPGTEMQSVASTTRKGRCDKTIQVMTKTECHSCAISYLVPCPPGYSKKSSNRDCSYHINTMASVALTISGCSHECYKDVMEPNCCPGYWGTDCIECPESAENPCSNNGVCSDGMGGNGTCSCKPGFEGTACERCEENRYGPTCSSVCSCKHGLCNSGKGGDGRCTCFSGYTGANCDQELPGCAALGCGPNARCIEEFPSGQLVCKCKSGYQGDGVQCTSINPCLRSVCHAHAACVHIGPNQHACTCDDGYSGDGVVCMPIDPCQTQLGGCPADSTRCLYDGPGKSHCECLSGFENLVAGVGCSLKDVCKPDSCHKNANCTTVEPGVVECRCHDGYLGNGKICFGNILQRLQELNSEPGGKWTSQLSNAITLFESVMPWPLTSLGPFTVFVPINRGFKGSVKTLLANEQIHYLCKLHMVAGEKTAETLKRSGMYYTLTGKSAETVEEDGQVKIRIHGSRKKGGILQSDIIASNGMIHIINKMMDSVPPTVMSQREENLMKILSDNGKFSKLKALFQKTSMKNVLDEAGPYTLFAPTNSAFDSLKEGYLDYLVSDAGETKLLELLRNHVVASAKLEVVSIVSNPPVLTMANQGLTFNLTDNGRILVNGEAVLEADVEAKNGRLYSLEGVLIPSSIEPVLPHRCDITESRTYMGPCVGCAQVTQSTCPTGESLNTFKQGCVFMERTPLGFSTVTRGCSLLCNGTWTTPICCKGFFGPNCSPCPGGFSTPCLSHGRCIDGIEGNGTCVCEPNFKGSRCQYCSNPEKYGPACDKTCGCLQGVCDNRPESDGSCKRGSCNPGFTGKFCERHVEPCGPNVQYCHAHADCDYNGGAVTCVCKPGFQGDGLMCVETDPCALPHRGGCSVNAKCVKLGPGKHRCQCLSGWREDGDECQPINNCLDPSRGGCHPNATCIYVGPGQSDCACKSGYRGNGQECEAINPCVERNGGCHYLASCQYQSAGAWKCVCEEGYSGDGKVCYGTVAQELAADPDIGDFSRWVNKADLSQMLAETENITVFVPSAQAIERMTREDKDFWLSSSNLPSLVRCHIVAGVFSLTDLRASSTLQLTSFLKKTLPVFWKNETTTVGGATIISADIVAKNGLIHVIDTVLVADHKLSEGLLEVLDQRAEFSIFRSYLIQYNLTDEMEQSGAFTVFAPTDSAIRAHLKQTGLDALDANVTQYHIVLSERLRQRDIEDGMYKDTMLGYSFQLGIFLRDNKMYVNDVQVNVTDVESSKGVIHGLSAVMTIPHNRCDKQFTRTVMGSKRRCMYSRVFQGQSILTMGCKQTCVEVSVSRQCCAGFYGTNCEKCPGPEGQPCFGNGVCVDGTNGTGICQCSQGFNGTACETCETGKYGIHCDQDCKCVHGQCKDGLDGDGTCECDVGWRGITCSIAITSDSCGGKCHTSANCLLKVEDSSYYCSCAAGFQGNGTHCTAIDPCEKNNGGCSSNAVCKRTLPGRRKCVCNPGHAGDGLVCVSINPCLEGNGGCHVDADCVHTGPNKTACVCKEGYSGNGKISCTAVNLCQRKNGGCHRYARCQMTGPGERNCTCIDNYVGDGTTCKGTINKELLGRKLRDFYLGLMMSDVLDLKARGPFTVFAPNAEAFRNADLMQLSRTDVYARLMRNHIVMCQSLLPEDLTKPRNLTTLMGNTLTVSYSEGSIYINKGKVVYSDEESINGIFHEIDAVLIPPGLQTVDSNRGPLNLTDLAELHGFKTFLKLLEDTEVMELVNDPRHQPVTLFLPTDTAMAALPQEQKDFLYGMHNRAQLVEYLKYHILWDTKAHPVQLIHSPSLKTVQGSDISVSCAGEDHIGELFVNDKNCRLRKMYLKFSGGVVYGIDCLLTPPSLGGRCDVRESVDITMPCRQCRIFTDCPPGTKEKEVRKCDIPLLLVTKMSGCQTVCSVSLWKPKCCAGYYGRDCLACPGGPGSPCSNHGKCDADHLGNGTCTCDEGFRGTACELCLDGRFGPDCKVCNCTEHGSCDQGPKGTGSCFCEQGWTGLRCESQLGESLVCSPACDQNAVCRENNTCVCKPFYAGDGITCKPVNICQFWNGGCARVATCSQEGEKVTCTCPKEYKGDGYVCTPLDPCAAPDNGGCHEHATCTMTSAGKKKCECKSGYMGDGTVCEAKQVPVNRCLQENGQCHKDAKCTDLHYEDKTVGVFHYRSPNGTYELNYTEAQKACQKEGATLASYIQLSYAQQAGFHFCAAGWLQDRRVAYPTTYSNPKCGFGHVGIVDYGTRKEGETWDTFCFRIKDVKCECKSGYIGDGYSCTGNLLQVISARPTLSNFLSQVLNYSKSSASGKAFVKRLSDVTIQSTLFAPDNSGLYDNESLTFRDIEHHLLDGRALALQDLINVSHVRSRLGHSLSIAGVPNFQNPKVMTSAGYINNQFVLDSNILASNGILHVLQGPLKAPPPNPTSKLHAGHRAGLGIGILLLVLLIGAAGFVGYHFYTHKKKPFQFHYFREYEEEETVPAESCPNICNPVYDSNPVLSDPALAEEDKHKVVSSGSYDLQES</sequence>
<name>A0A6J2VPZ7_CHACN</name>
<gene>
    <name evidence="18" type="primary">stab2</name>
</gene>
<evidence type="ECO:0000259" key="15">
    <source>
        <dbReference type="PROSITE" id="PS50213"/>
    </source>
</evidence>
<evidence type="ECO:0000256" key="11">
    <source>
        <dbReference type="PROSITE-ProRule" id="PRU00323"/>
    </source>
</evidence>
<evidence type="ECO:0000259" key="16">
    <source>
        <dbReference type="PROSITE" id="PS50963"/>
    </source>
</evidence>
<dbReference type="FunFam" id="3.10.100.10:FF:000001">
    <property type="entry name" value="Hyaluronan proteoglycan link protein 1"/>
    <property type="match status" value="1"/>
</dbReference>
<feature type="domain" description="EGF-like" evidence="14">
    <location>
        <begin position="1318"/>
        <end position="1358"/>
    </location>
</feature>
<dbReference type="OrthoDB" id="286301at2759"/>
<feature type="disulfide bond" evidence="10">
    <location>
        <begin position="1957"/>
        <end position="1966"/>
    </location>
</feature>
<dbReference type="Proteomes" id="UP000504632">
    <property type="component" value="Chromosome 1"/>
</dbReference>
<feature type="domain" description="FAS1" evidence="15">
    <location>
        <begin position="993"/>
        <end position="1124"/>
    </location>
</feature>
<feature type="domain" description="EGF-like" evidence="14">
    <location>
        <begin position="952"/>
        <end position="993"/>
    </location>
</feature>
<evidence type="ECO:0000256" key="5">
    <source>
        <dbReference type="ARBA" id="ARBA00023136"/>
    </source>
</evidence>
<feature type="disulfide bond" evidence="10">
    <location>
        <begin position="1414"/>
        <end position="1431"/>
    </location>
</feature>
<feature type="domain" description="EGF-like" evidence="14">
    <location>
        <begin position="1365"/>
        <end position="1402"/>
    </location>
</feature>
<feature type="domain" description="EGF-like" evidence="14">
    <location>
        <begin position="1488"/>
        <end position="1530"/>
    </location>
</feature>
<evidence type="ECO:0000256" key="6">
    <source>
        <dbReference type="ARBA" id="ARBA00023157"/>
    </source>
</evidence>
<dbReference type="FunFam" id="2.30.180.10:FF:000005">
    <property type="entry name" value="Stabilin 2"/>
    <property type="match status" value="2"/>
</dbReference>
<feature type="disulfide bond" evidence="10">
    <location>
        <begin position="167"/>
        <end position="184"/>
    </location>
</feature>
<feature type="domain" description="FAS1" evidence="15">
    <location>
        <begin position="514"/>
        <end position="648"/>
    </location>
</feature>
<dbReference type="Gene3D" id="2.30.180.10">
    <property type="entry name" value="FAS1 domain"/>
    <property type="match status" value="7"/>
</dbReference>
<keyword evidence="9" id="KW-0424">Laminin EGF-like domain</keyword>
<keyword evidence="17" id="KW-1185">Reference proteome</keyword>
<feature type="domain" description="EGF-like" evidence="14">
    <location>
        <begin position="2092"/>
        <end position="2134"/>
    </location>
</feature>
<dbReference type="PROSITE" id="PS50026">
    <property type="entry name" value="EGF_3"/>
    <property type="match status" value="19"/>
</dbReference>
<dbReference type="Pfam" id="PF02469">
    <property type="entry name" value="Fasciclin"/>
    <property type="match status" value="6"/>
</dbReference>
<dbReference type="SMART" id="SM00554">
    <property type="entry name" value="FAS1"/>
    <property type="match status" value="7"/>
</dbReference>
<reference evidence="18" key="1">
    <citation type="submission" date="2025-08" db="UniProtKB">
        <authorList>
            <consortium name="RefSeq"/>
        </authorList>
    </citation>
    <scope>IDENTIFICATION</scope>
</reference>
<feature type="domain" description="EGF-like" evidence="14">
    <location>
        <begin position="1927"/>
        <end position="1967"/>
    </location>
</feature>
<keyword evidence="8" id="KW-0325">Glycoprotein</keyword>
<keyword evidence="13" id="KW-0732">Signal</keyword>
<evidence type="ECO:0000256" key="7">
    <source>
        <dbReference type="ARBA" id="ARBA00023170"/>
    </source>
</evidence>
<keyword evidence="7" id="KW-0675">Receptor</keyword>
<feature type="disulfide bond" evidence="10">
    <location>
        <begin position="2001"/>
        <end position="2010"/>
    </location>
</feature>
<feature type="domain" description="EGF-like" evidence="14">
    <location>
        <begin position="1531"/>
        <end position="1572"/>
    </location>
</feature>
<dbReference type="InterPro" id="IPR016186">
    <property type="entry name" value="C-type_lectin-like/link_sf"/>
</dbReference>
<feature type="domain" description="EGF-like" evidence="14">
    <location>
        <begin position="735"/>
        <end position="775"/>
    </location>
</feature>
<dbReference type="PANTHER" id="PTHR24038:SF0">
    <property type="entry name" value="STABILIN-2"/>
    <property type="match status" value="1"/>
</dbReference>
<proteinExistence type="predicted"/>
<dbReference type="Pfam" id="PF12947">
    <property type="entry name" value="EGF_3"/>
    <property type="match status" value="10"/>
</dbReference>
<dbReference type="Pfam" id="PF24887">
    <property type="entry name" value="EGF_STAB1-2"/>
    <property type="match status" value="2"/>
</dbReference>
<feature type="disulfide bond" evidence="10">
    <location>
        <begin position="186"/>
        <end position="195"/>
    </location>
</feature>
<evidence type="ECO:0000259" key="14">
    <source>
        <dbReference type="PROSITE" id="PS50026"/>
    </source>
</evidence>
<dbReference type="Gene3D" id="3.10.100.10">
    <property type="entry name" value="Mannose-Binding Protein A, subunit A"/>
    <property type="match status" value="1"/>
</dbReference>
<keyword evidence="2 10" id="KW-0245">EGF-like domain</keyword>
<evidence type="ECO:0000256" key="13">
    <source>
        <dbReference type="SAM" id="SignalP"/>
    </source>
</evidence>
<accession>A0A6J2VPZ7</accession>
<feature type="domain" description="EGF-like" evidence="14">
    <location>
        <begin position="239"/>
        <end position="278"/>
    </location>
</feature>
<evidence type="ECO:0000256" key="3">
    <source>
        <dbReference type="ARBA" id="ARBA00022692"/>
    </source>
</evidence>
<keyword evidence="6 10" id="KW-1015">Disulfide bond</keyword>
<feature type="domain" description="EGF-like" evidence="14">
    <location>
        <begin position="1406"/>
        <end position="1445"/>
    </location>
</feature>
<dbReference type="SUPFAM" id="SSF57196">
    <property type="entry name" value="EGF/Laminin"/>
    <property type="match status" value="1"/>
</dbReference>
<evidence type="ECO:0000256" key="2">
    <source>
        <dbReference type="ARBA" id="ARBA00022536"/>
    </source>
</evidence>
<dbReference type="InterPro" id="IPR001881">
    <property type="entry name" value="EGF-like_Ca-bd_dom"/>
</dbReference>
<feature type="disulfide bond" evidence="10">
    <location>
        <begin position="142"/>
        <end position="151"/>
    </location>
</feature>
<feature type="chain" id="PRO_5027083451" evidence="13">
    <location>
        <begin position="27"/>
        <end position="2522"/>
    </location>
</feature>
<feature type="disulfide bond" evidence="10">
    <location>
        <begin position="1373"/>
        <end position="1390"/>
    </location>
</feature>
<feature type="disulfide bond" evidence="10">
    <location>
        <begin position="207"/>
        <end position="224"/>
    </location>
</feature>
<dbReference type="SMART" id="SM00181">
    <property type="entry name" value="EGF"/>
    <property type="match status" value="24"/>
</dbReference>
<comment type="caution">
    <text evidence="10">Lacks conserved residue(s) required for the propagation of feature annotation.</text>
</comment>
<dbReference type="FunFam" id="2.30.180.10:FF:000032">
    <property type="entry name" value="Fasciclin domain-containing protein, putative"/>
    <property type="match status" value="1"/>
</dbReference>
<dbReference type="CTD" id="55576"/>
<dbReference type="GO" id="GO:0005509">
    <property type="term" value="F:calcium ion binding"/>
    <property type="evidence" value="ECO:0007669"/>
    <property type="project" value="InterPro"/>
</dbReference>
<dbReference type="InterPro" id="IPR002049">
    <property type="entry name" value="LE_dom"/>
</dbReference>
<feature type="domain" description="EGF-like" evidence="14">
    <location>
        <begin position="1974"/>
        <end position="2011"/>
    </location>
</feature>
<evidence type="ECO:0000256" key="4">
    <source>
        <dbReference type="ARBA" id="ARBA00022989"/>
    </source>
</evidence>
<dbReference type="InterPro" id="IPR056806">
    <property type="entry name" value="EGF_STAB1-2"/>
</dbReference>
<keyword evidence="5 12" id="KW-0472">Membrane</keyword>
<dbReference type="Pfam" id="PF00193">
    <property type="entry name" value="Xlink"/>
    <property type="match status" value="1"/>
</dbReference>
<dbReference type="InterPro" id="IPR000782">
    <property type="entry name" value="FAS1_domain"/>
</dbReference>
<evidence type="ECO:0000256" key="9">
    <source>
        <dbReference type="ARBA" id="ARBA00023292"/>
    </source>
</evidence>
<organism evidence="17 18">
    <name type="scientific">Chanos chanos</name>
    <name type="common">Milkfish</name>
    <name type="synonym">Mugil chanos</name>
    <dbReference type="NCBI Taxonomy" id="29144"/>
    <lineage>
        <taxon>Eukaryota</taxon>
        <taxon>Metazoa</taxon>
        <taxon>Chordata</taxon>
        <taxon>Craniata</taxon>
        <taxon>Vertebrata</taxon>
        <taxon>Euteleostomi</taxon>
        <taxon>Actinopterygii</taxon>
        <taxon>Neopterygii</taxon>
        <taxon>Teleostei</taxon>
        <taxon>Ostariophysi</taxon>
        <taxon>Gonorynchiformes</taxon>
        <taxon>Chanidae</taxon>
        <taxon>Chanos</taxon>
    </lineage>
</organism>
<feature type="domain" description="EGF-like" evidence="14">
    <location>
        <begin position="324"/>
        <end position="363"/>
    </location>
</feature>
<dbReference type="PROSITE" id="PS00022">
    <property type="entry name" value="EGF_1"/>
    <property type="match status" value="7"/>
</dbReference>
<feature type="domain" description="EGF-like" evidence="14">
    <location>
        <begin position="112"/>
        <end position="152"/>
    </location>
</feature>
<evidence type="ECO:0000313" key="18">
    <source>
        <dbReference type="RefSeq" id="XP_030633246.1"/>
    </source>
</evidence>
<dbReference type="InterPro" id="IPR000538">
    <property type="entry name" value="Link_dom"/>
</dbReference>
<dbReference type="GO" id="GO:0016020">
    <property type="term" value="C:membrane"/>
    <property type="evidence" value="ECO:0007669"/>
    <property type="project" value="UniProtKB-SubCell"/>
</dbReference>
<dbReference type="Gene3D" id="2.10.25.10">
    <property type="entry name" value="Laminin"/>
    <property type="match status" value="14"/>
</dbReference>